<feature type="region of interest" description="Disordered" evidence="1">
    <location>
        <begin position="105"/>
        <end position="127"/>
    </location>
</feature>
<accession>A0A812K4W4</accession>
<feature type="compositionally biased region" description="Low complexity" evidence="1">
    <location>
        <begin position="109"/>
        <end position="127"/>
    </location>
</feature>
<gene>
    <name evidence="2" type="ORF">SNEC2469_LOCUS2552</name>
</gene>
<protein>
    <submittedName>
        <fullName evidence="2">Uncharacterized protein</fullName>
    </submittedName>
</protein>
<reference evidence="2" key="1">
    <citation type="submission" date="2021-02" db="EMBL/GenBank/DDBJ databases">
        <authorList>
            <person name="Dougan E. K."/>
            <person name="Rhodes N."/>
            <person name="Thang M."/>
            <person name="Chan C."/>
        </authorList>
    </citation>
    <scope>NUCLEOTIDE SEQUENCE</scope>
</reference>
<proteinExistence type="predicted"/>
<dbReference type="OrthoDB" id="10279959at2759"/>
<comment type="caution">
    <text evidence="2">The sequence shown here is derived from an EMBL/GenBank/DDBJ whole genome shotgun (WGS) entry which is preliminary data.</text>
</comment>
<evidence type="ECO:0000313" key="2">
    <source>
        <dbReference type="EMBL" id="CAE7216891.1"/>
    </source>
</evidence>
<keyword evidence="3" id="KW-1185">Reference proteome</keyword>
<name>A0A812K4W4_9DINO</name>
<dbReference type="Proteomes" id="UP000601435">
    <property type="component" value="Unassembled WGS sequence"/>
</dbReference>
<dbReference type="AlphaFoldDB" id="A0A812K4W4"/>
<dbReference type="EMBL" id="CAJNJA010006876">
    <property type="protein sequence ID" value="CAE7216891.1"/>
    <property type="molecule type" value="Genomic_DNA"/>
</dbReference>
<organism evidence="2 3">
    <name type="scientific">Symbiodinium necroappetens</name>
    <dbReference type="NCBI Taxonomy" id="1628268"/>
    <lineage>
        <taxon>Eukaryota</taxon>
        <taxon>Sar</taxon>
        <taxon>Alveolata</taxon>
        <taxon>Dinophyceae</taxon>
        <taxon>Suessiales</taxon>
        <taxon>Symbiodiniaceae</taxon>
        <taxon>Symbiodinium</taxon>
    </lineage>
</organism>
<evidence type="ECO:0000313" key="3">
    <source>
        <dbReference type="Proteomes" id="UP000601435"/>
    </source>
</evidence>
<sequence>MTRHWQDTLHAAVTAGAQKVTLDDAQTTQLSDLLIQETRETRKAALLLAKLRNVPRWCAGTEQGGSSRPAERASRHMVEWIQQFGGQDDCAGQTGDVLSTNIQKVSNESHVGSRSTSRSGSRSMAASNSHVANIIPMVLVREMRSNILPNTLAEEAETDSVGASPTLATPSRRAKMPWTRCGAG</sequence>
<evidence type="ECO:0000256" key="1">
    <source>
        <dbReference type="SAM" id="MobiDB-lite"/>
    </source>
</evidence>
<feature type="region of interest" description="Disordered" evidence="1">
    <location>
        <begin position="154"/>
        <end position="184"/>
    </location>
</feature>